<evidence type="ECO:0000256" key="2">
    <source>
        <dbReference type="ARBA" id="ARBA00022450"/>
    </source>
</evidence>
<dbReference type="InterPro" id="IPR023213">
    <property type="entry name" value="CAT-like_dom_sf"/>
</dbReference>
<dbReference type="Proteomes" id="UP001174908">
    <property type="component" value="Unassembled WGS sequence"/>
</dbReference>
<evidence type="ECO:0000256" key="3">
    <source>
        <dbReference type="ARBA" id="ARBA00022553"/>
    </source>
</evidence>
<keyword evidence="2" id="KW-0596">Phosphopantetheine</keyword>
<comment type="cofactor">
    <cofactor evidence="1">
        <name>pantetheine 4'-phosphate</name>
        <dbReference type="ChEBI" id="CHEBI:47942"/>
    </cofactor>
</comment>
<keyword evidence="3" id="KW-0597">Phosphoprotein</keyword>
<dbReference type="SUPFAM" id="SSF47336">
    <property type="entry name" value="ACP-like"/>
    <property type="match status" value="2"/>
</dbReference>
<dbReference type="Gene3D" id="3.30.559.30">
    <property type="entry name" value="Nonribosomal peptide synthetase, condensation domain"/>
    <property type="match status" value="2"/>
</dbReference>
<dbReference type="InterPro" id="IPR029058">
    <property type="entry name" value="AB_hydrolase_fold"/>
</dbReference>
<dbReference type="InterPro" id="IPR025110">
    <property type="entry name" value="AMP-bd_C"/>
</dbReference>
<dbReference type="SMART" id="SM00823">
    <property type="entry name" value="PKS_PP"/>
    <property type="match status" value="2"/>
</dbReference>
<dbReference type="InterPro" id="IPR001242">
    <property type="entry name" value="Condensation_dom"/>
</dbReference>
<dbReference type="PROSITE" id="PS50075">
    <property type="entry name" value="CARRIER"/>
    <property type="match status" value="2"/>
</dbReference>
<protein>
    <submittedName>
        <fullName evidence="5">Amino acid adenylation domain-containing protein</fullName>
    </submittedName>
</protein>
<dbReference type="CDD" id="cd12116">
    <property type="entry name" value="A_NRPS_Ta1_like"/>
    <property type="match status" value="1"/>
</dbReference>
<dbReference type="Gene3D" id="2.30.38.10">
    <property type="entry name" value="Luciferase, Domain 3"/>
    <property type="match status" value="2"/>
</dbReference>
<dbReference type="Gene3D" id="3.30.300.30">
    <property type="match status" value="2"/>
</dbReference>
<reference evidence="5" key="1">
    <citation type="submission" date="2023-06" db="EMBL/GenBank/DDBJ databases">
        <authorList>
            <person name="Jiang Y."/>
            <person name="Liu Q."/>
        </authorList>
    </citation>
    <scope>NUCLEOTIDE SEQUENCE</scope>
    <source>
        <strain evidence="5">CGMCC 1.12089</strain>
    </source>
</reference>
<dbReference type="InterPro" id="IPR000873">
    <property type="entry name" value="AMP-dep_synth/lig_dom"/>
</dbReference>
<dbReference type="Pfam" id="PF00668">
    <property type="entry name" value="Condensation"/>
    <property type="match status" value="2"/>
</dbReference>
<dbReference type="InterPro" id="IPR045851">
    <property type="entry name" value="AMP-bd_C_sf"/>
</dbReference>
<evidence type="ECO:0000313" key="5">
    <source>
        <dbReference type="EMBL" id="MDM0045515.1"/>
    </source>
</evidence>
<dbReference type="Pfam" id="PF00501">
    <property type="entry name" value="AMP-binding"/>
    <property type="match status" value="2"/>
</dbReference>
<dbReference type="Pfam" id="PF13193">
    <property type="entry name" value="AMP-binding_C"/>
    <property type="match status" value="2"/>
</dbReference>
<dbReference type="Gene3D" id="3.40.50.1820">
    <property type="entry name" value="alpha/beta hydrolase"/>
    <property type="match status" value="2"/>
</dbReference>
<dbReference type="SUPFAM" id="SSF56801">
    <property type="entry name" value="Acetyl-CoA synthetase-like"/>
    <property type="match status" value="2"/>
</dbReference>
<comment type="caution">
    <text evidence="5">The sequence shown here is derived from an EMBL/GenBank/DDBJ whole genome shotgun (WGS) entry which is preliminary data.</text>
</comment>
<dbReference type="NCBIfam" id="NF003417">
    <property type="entry name" value="PRK04813.1"/>
    <property type="match status" value="2"/>
</dbReference>
<dbReference type="EMBL" id="JASZYV010000002">
    <property type="protein sequence ID" value="MDM0045515.1"/>
    <property type="molecule type" value="Genomic_DNA"/>
</dbReference>
<dbReference type="Pfam" id="PF00550">
    <property type="entry name" value="PP-binding"/>
    <property type="match status" value="2"/>
</dbReference>
<evidence type="ECO:0000259" key="4">
    <source>
        <dbReference type="PROSITE" id="PS50075"/>
    </source>
</evidence>
<dbReference type="InterPro" id="IPR036736">
    <property type="entry name" value="ACP-like_sf"/>
</dbReference>
<dbReference type="SUPFAM" id="SSF52777">
    <property type="entry name" value="CoA-dependent acyltransferases"/>
    <property type="match status" value="4"/>
</dbReference>
<feature type="domain" description="Carrier" evidence="4">
    <location>
        <begin position="975"/>
        <end position="1050"/>
    </location>
</feature>
<dbReference type="InterPro" id="IPR020845">
    <property type="entry name" value="AMP-binding_CS"/>
</dbReference>
<gene>
    <name evidence="5" type="ORF">QTH91_13565</name>
</gene>
<organism evidence="5 6">
    <name type="scientific">Variovorax dokdonensis</name>
    <dbReference type="NCBI Taxonomy" id="344883"/>
    <lineage>
        <taxon>Bacteria</taxon>
        <taxon>Pseudomonadati</taxon>
        <taxon>Pseudomonadota</taxon>
        <taxon>Betaproteobacteria</taxon>
        <taxon>Burkholderiales</taxon>
        <taxon>Comamonadaceae</taxon>
        <taxon>Variovorax</taxon>
    </lineage>
</organism>
<feature type="domain" description="Carrier" evidence="4">
    <location>
        <begin position="2035"/>
        <end position="2110"/>
    </location>
</feature>
<dbReference type="Gene3D" id="3.30.559.10">
    <property type="entry name" value="Chloramphenicol acetyltransferase-like domain"/>
    <property type="match status" value="2"/>
</dbReference>
<dbReference type="RefSeq" id="WP_286660583.1">
    <property type="nucleotide sequence ID" value="NZ_JASZYV010000002.1"/>
</dbReference>
<dbReference type="PROSITE" id="PS00455">
    <property type="entry name" value="AMP_BINDING"/>
    <property type="match status" value="2"/>
</dbReference>
<dbReference type="PANTHER" id="PTHR45527">
    <property type="entry name" value="NONRIBOSOMAL PEPTIDE SYNTHETASE"/>
    <property type="match status" value="1"/>
</dbReference>
<accession>A0ABT7NCD0</accession>
<proteinExistence type="predicted"/>
<dbReference type="CDD" id="cd19531">
    <property type="entry name" value="LCL_NRPS-like"/>
    <property type="match status" value="2"/>
</dbReference>
<dbReference type="InterPro" id="IPR010071">
    <property type="entry name" value="AA_adenyl_dom"/>
</dbReference>
<keyword evidence="6" id="KW-1185">Reference proteome</keyword>
<name>A0ABT7NCD0_9BURK</name>
<evidence type="ECO:0000256" key="1">
    <source>
        <dbReference type="ARBA" id="ARBA00001957"/>
    </source>
</evidence>
<dbReference type="InterPro" id="IPR009081">
    <property type="entry name" value="PP-bd_ACP"/>
</dbReference>
<dbReference type="PANTHER" id="PTHR45527:SF1">
    <property type="entry name" value="FATTY ACID SYNTHASE"/>
    <property type="match status" value="1"/>
</dbReference>
<dbReference type="InterPro" id="IPR006162">
    <property type="entry name" value="Ppantetheine_attach_site"/>
</dbReference>
<evidence type="ECO:0000313" key="6">
    <source>
        <dbReference type="Proteomes" id="UP001174908"/>
    </source>
</evidence>
<dbReference type="Gene3D" id="3.40.50.980">
    <property type="match status" value="4"/>
</dbReference>
<sequence>MPVSSAQARLWFLSRVEASVGDAYNLSGALMFEGELDQRVLEHTLQALLERHEILRATFCETHGKLTQRIAVPGPFSLQLDDLSHFSASARDKHEADLVRQACSAPFDLENGPMVRARLLRLAEAQHLLVMSAHHMVCDGQSIAIFMKEVATLYSAFAQGLPNPLKPLEAQYADHVSEESALADSPVRRRRLEYWQRQLAGAPALLELPTDRPRPPVQGHAGDAVDLRLSPQLLGAAREWARSRNATVPMALHACLNVLLARLSGQQDIVIGMPAANRRRPAYRETMGFFVNTLALRTDLSGDPSANDVLDRVRSVGQAAYLRQDVPFEQIVELVHPTRNASHSPLAQVLMVIQNFDTEPIALPGAVLRLVELPPQSVATDLMVLFRQAGDGMVGRLAYSRALFERSTIERWGRCFVRLLGAMAADGTQRIGMLPMLDEVEQATLLHRFNDTRFSHGPSTAIHALFEAQAARTPEAIALATDRRRWRFAELEAQATSLAFKLREEGLAPGTRAALFMGRGAHLVASMMAVLKCGAACVPLDAADPQERTEQMLADAAPRLVLIESRLRHRVPDAWTSQVVTVDEYEKVDAPAGQGDLPEVDPLQPAYVVYTSGSTGRPKGVVVSHVALANVIGWQRRQRSGAPAPRTLQYVAIGFDVAFQEIFSTLCAGGTLVLIHEGVRRDMAGLIQVMQAQKVERLILPFVALQQLAEQAVLSAAALPELKQIVTGAEQLRIGHDIREFFKRLGGVRLQNQYGPSEYPVATALDLEGDPDDWPHLPSIGQPIDNTVVRILDGQGQLVPIGVHGEIHLGGAGMALGYMGHPAHEGPAFVDDRWGAGQGERLYKTGDIGRWRSDGCIDYVARRDDQVKLRGFRIEPGEIEAHIGQFAGVAGATVMVREDIPGQKRLAAYVALSKDAPASWTIAGLKRHLAAMLPEYMVPADFVLVDRLPLTPSGKVDRRALAPPARGREGADSVMPRSDTERLLWQIWRDVLHIEAFGIEDSFFELGGHSLLTMQVVSRIRQRMGIEPPLALLFEHPTIAALAARLDEELPRTWASMSATIPRVSRDGPLPVSLSQRRMWVIQQFDPDSVAYNVSVSLRLRGSADPELLQSAFDLLVARHEGLRTRFSLENGEPVQWVAAEMSVPIERIDLRSLTAMHRLARARAILGERACMPFDLKVAPLHRPTLATLAEGDYVFLWVMHHAITDNWSVTILMRDLLALYSSLETGEPTDLPALGVEFADYAAWQRSAEATSRREAQIQFWVRRLAGLAPLNLPTDFARPAKPTFQGAKVSAALSPTLRSALRSFCGRHAVTPFVVLLAAYKLMLSRYCASQDIAVGTPIANRHHLVTEQLVGSLVNTLVMRTDLGGNPDFSQLVQRVRNTALEAYAHQDAPFDEIVEALAMDRKVHPEGLVRTLFNVPNAPLGKPCQTNFVYEPFDLERNAAQFDLSIHVDTEFGHCIHLEYSTDLFAGVSARRMLENYVALVEQVLADEHRQIADFSVLAPAQLAMIRDAWNATRNALPKEPLIHRHLSCAHTRLAERVAAIDASGRRLSHGELHTASDWLAAALRARGIGRGHRVGLSMPRNNDMLIALIGVLKSGAAYVPLDPEFPQERLDFMVRDADLSAVLAPANRAGHLKGAQVALLDPQALVQEAREAASILVSDPALDAQAQDAAYYIFTSGSTGRPKAVAVPHIAVVNFLDAMAREPGLGPKDRLLAVTTLSFDIAVLELLLPLSVGGQVIIASADQARDPNELRMLLQEHRATVMQATPSTWRALLDTGWSAEPGLRCLVGGEPLHAALAEQLLAHGAELWNMYGPTETTVWSTTWPVREPRNGVSIGRPIANTSAWVLDPHGLPCPIGVPGELCIGGTGVALGYHQRSELTAERFIADHLSDEPGARLYRTGDLCRWRHDGLLEHLGRLDHQVKIRGFRIELGEIESALLDHPQVAECVVATHAVNAHDVRLVGHVVPSGDDVCMATIRSHLHESLPDYMVPQHFVTLQSMPVLPNGKVDRSALPAPLLESERARHPIHQPLETQDERAVGAIWADLLGIDAVEAQDNFFDLGGHSLLAMRMVAEAHRSLGLRIEPRRLIFETLRQIAHRENAVSV</sequence>
<dbReference type="InterPro" id="IPR020806">
    <property type="entry name" value="PKS_PP-bd"/>
</dbReference>
<dbReference type="PROSITE" id="PS00012">
    <property type="entry name" value="PHOSPHOPANTETHEINE"/>
    <property type="match status" value="2"/>
</dbReference>
<dbReference type="NCBIfam" id="TIGR01733">
    <property type="entry name" value="AA-adenyl-dom"/>
    <property type="match status" value="2"/>
</dbReference>